<proteinExistence type="predicted"/>
<dbReference type="EMBL" id="JAQQWE010000010">
    <property type="protein sequence ID" value="KAK7937432.1"/>
    <property type="molecule type" value="Genomic_DNA"/>
</dbReference>
<accession>A0ABR1PSK8</accession>
<gene>
    <name evidence="1" type="ORF">PG986_014300</name>
</gene>
<protein>
    <submittedName>
        <fullName evidence="1">Uncharacterized protein</fullName>
    </submittedName>
</protein>
<dbReference type="RefSeq" id="XP_066692760.1">
    <property type="nucleotide sequence ID" value="XM_066850522.1"/>
</dbReference>
<organism evidence="1 2">
    <name type="scientific">Apiospora aurea</name>
    <dbReference type="NCBI Taxonomy" id="335848"/>
    <lineage>
        <taxon>Eukaryota</taxon>
        <taxon>Fungi</taxon>
        <taxon>Dikarya</taxon>
        <taxon>Ascomycota</taxon>
        <taxon>Pezizomycotina</taxon>
        <taxon>Sordariomycetes</taxon>
        <taxon>Xylariomycetidae</taxon>
        <taxon>Amphisphaeriales</taxon>
        <taxon>Apiosporaceae</taxon>
        <taxon>Apiospora</taxon>
    </lineage>
</organism>
<dbReference type="GeneID" id="92083584"/>
<dbReference type="Proteomes" id="UP001391051">
    <property type="component" value="Unassembled WGS sequence"/>
</dbReference>
<comment type="caution">
    <text evidence="1">The sequence shown here is derived from an EMBL/GenBank/DDBJ whole genome shotgun (WGS) entry which is preliminary data.</text>
</comment>
<evidence type="ECO:0000313" key="2">
    <source>
        <dbReference type="Proteomes" id="UP001391051"/>
    </source>
</evidence>
<keyword evidence="2" id="KW-1185">Reference proteome</keyword>
<sequence length="140" mass="15456">MPPAPSNSTRASDMFSSQYEISDQYELLPLWGAAVHTTPPGHTFPPTHVPPHAGFHPNQGILQSSFPAATAGQLKELEYKLDMLNQKFNEILSELRSHIGEIECFVQQQTRRLMGCLSQMKRMILEVIAPGGAHDFVGGV</sequence>
<reference evidence="1 2" key="1">
    <citation type="submission" date="2023-01" db="EMBL/GenBank/DDBJ databases">
        <title>Analysis of 21 Apiospora genomes using comparative genomics revels a genus with tremendous synthesis potential of carbohydrate active enzymes and secondary metabolites.</title>
        <authorList>
            <person name="Sorensen T."/>
        </authorList>
    </citation>
    <scope>NUCLEOTIDE SEQUENCE [LARGE SCALE GENOMIC DNA]</scope>
    <source>
        <strain evidence="1 2">CBS 24483</strain>
    </source>
</reference>
<name>A0ABR1PSK8_9PEZI</name>
<evidence type="ECO:0000313" key="1">
    <source>
        <dbReference type="EMBL" id="KAK7937432.1"/>
    </source>
</evidence>